<keyword evidence="2" id="KW-0863">Zinc-finger</keyword>
<name>A0A1I1UH63_9BACT</name>
<dbReference type="GO" id="GO:0008270">
    <property type="term" value="F:zinc ion binding"/>
    <property type="evidence" value="ECO:0007669"/>
    <property type="project" value="UniProtKB-KW"/>
</dbReference>
<evidence type="ECO:0000313" key="6">
    <source>
        <dbReference type="Proteomes" id="UP000198598"/>
    </source>
</evidence>
<dbReference type="SMART" id="SM00400">
    <property type="entry name" value="ZnF_CHCC"/>
    <property type="match status" value="1"/>
</dbReference>
<dbReference type="Proteomes" id="UP000198598">
    <property type="component" value="Unassembled WGS sequence"/>
</dbReference>
<dbReference type="Gene3D" id="3.90.580.10">
    <property type="entry name" value="Zinc finger, CHC2-type domain"/>
    <property type="match status" value="1"/>
</dbReference>
<dbReference type="CDD" id="cd01029">
    <property type="entry name" value="TOPRIM_primases"/>
    <property type="match status" value="1"/>
</dbReference>
<dbReference type="Pfam" id="PF01807">
    <property type="entry name" value="Zn_ribbon_DnaG"/>
    <property type="match status" value="1"/>
</dbReference>
<evidence type="ECO:0000259" key="4">
    <source>
        <dbReference type="SMART" id="SM00400"/>
    </source>
</evidence>
<dbReference type="Gene3D" id="3.40.1360.10">
    <property type="match status" value="1"/>
</dbReference>
<dbReference type="OrthoDB" id="8536512at2"/>
<protein>
    <submittedName>
        <fullName evidence="5">Toprim-like</fullName>
    </submittedName>
</protein>
<dbReference type="PANTHER" id="PTHR30313">
    <property type="entry name" value="DNA PRIMASE"/>
    <property type="match status" value="1"/>
</dbReference>
<dbReference type="GO" id="GO:0003899">
    <property type="term" value="F:DNA-directed RNA polymerase activity"/>
    <property type="evidence" value="ECO:0007669"/>
    <property type="project" value="InterPro"/>
</dbReference>
<keyword evidence="3" id="KW-0862">Zinc</keyword>
<dbReference type="GO" id="GO:0005737">
    <property type="term" value="C:cytoplasm"/>
    <property type="evidence" value="ECO:0007669"/>
    <property type="project" value="TreeGrafter"/>
</dbReference>
<dbReference type="Pfam" id="PF13155">
    <property type="entry name" value="Toprim_2"/>
    <property type="match status" value="1"/>
</dbReference>
<dbReference type="AlphaFoldDB" id="A0A1I1UH63"/>
<dbReference type="InterPro" id="IPR050219">
    <property type="entry name" value="DnaG_primase"/>
</dbReference>
<evidence type="ECO:0000256" key="2">
    <source>
        <dbReference type="ARBA" id="ARBA00022771"/>
    </source>
</evidence>
<feature type="domain" description="Zinc finger CHC2-type" evidence="4">
    <location>
        <begin position="41"/>
        <end position="90"/>
    </location>
</feature>
<dbReference type="RefSeq" id="WP_093828401.1">
    <property type="nucleotide sequence ID" value="NZ_FOLQ01000006.1"/>
</dbReference>
<dbReference type="SUPFAM" id="SSF57783">
    <property type="entry name" value="Zinc beta-ribbon"/>
    <property type="match status" value="1"/>
</dbReference>
<evidence type="ECO:0000256" key="3">
    <source>
        <dbReference type="ARBA" id="ARBA00022833"/>
    </source>
</evidence>
<dbReference type="InterPro" id="IPR002694">
    <property type="entry name" value="Znf_CHC2"/>
</dbReference>
<keyword evidence="1" id="KW-0479">Metal-binding</keyword>
<gene>
    <name evidence="5" type="ORF">SAMN05216167_106173</name>
</gene>
<dbReference type="PANTHER" id="PTHR30313:SF2">
    <property type="entry name" value="DNA PRIMASE"/>
    <property type="match status" value="1"/>
</dbReference>
<dbReference type="STRING" id="662367.SAMN05216167_106173"/>
<reference evidence="5 6" key="1">
    <citation type="submission" date="2016-10" db="EMBL/GenBank/DDBJ databases">
        <authorList>
            <person name="de Groot N.N."/>
        </authorList>
    </citation>
    <scope>NUCLEOTIDE SEQUENCE [LARGE SCALE GENOMIC DNA]</scope>
    <source>
        <strain evidence="5 6">DSM 26130</strain>
    </source>
</reference>
<sequence length="291" mass="32971">MENALVLRAKEVSIPAYLYSRNIIPAEHSRSAINDYAYFSPFSNERTPSFFVNSHKNVFTDYSSGEKGDAIRLVLLLEKCSFIEAVERLLSIDNVLPDSLVEKPTNETNEADRGKHIITDVTELRHYALTQYVESRGIPIHLARRWVKQIHYSLNDRNYFGVGFESDKGSWAVRSNKFQCNIGGTGIRTIPRPGNKVYLFEGFFDFLSALVHYGVIQPSHTTIVLNSTTNLNDQLIKQWVVDGKVVFTFLDNDDTGKKAVIKLRNAGCTVTDCSGLYAEYNDFNDLIKARI</sequence>
<dbReference type="EMBL" id="FOLQ01000006">
    <property type="protein sequence ID" value="SFD67270.1"/>
    <property type="molecule type" value="Genomic_DNA"/>
</dbReference>
<dbReference type="InterPro" id="IPR034154">
    <property type="entry name" value="TOPRIM_DnaG/twinkle"/>
</dbReference>
<organism evidence="5 6">
    <name type="scientific">Spirosoma endophyticum</name>
    <dbReference type="NCBI Taxonomy" id="662367"/>
    <lineage>
        <taxon>Bacteria</taxon>
        <taxon>Pseudomonadati</taxon>
        <taxon>Bacteroidota</taxon>
        <taxon>Cytophagia</taxon>
        <taxon>Cytophagales</taxon>
        <taxon>Cytophagaceae</taxon>
        <taxon>Spirosoma</taxon>
    </lineage>
</organism>
<dbReference type="GO" id="GO:0006269">
    <property type="term" value="P:DNA replication, synthesis of primer"/>
    <property type="evidence" value="ECO:0007669"/>
    <property type="project" value="TreeGrafter"/>
</dbReference>
<keyword evidence="6" id="KW-1185">Reference proteome</keyword>
<proteinExistence type="predicted"/>
<dbReference type="GO" id="GO:0003677">
    <property type="term" value="F:DNA binding"/>
    <property type="evidence" value="ECO:0007669"/>
    <property type="project" value="InterPro"/>
</dbReference>
<dbReference type="InterPro" id="IPR036977">
    <property type="entry name" value="DNA_primase_Znf_CHC2"/>
</dbReference>
<evidence type="ECO:0000313" key="5">
    <source>
        <dbReference type="EMBL" id="SFD67270.1"/>
    </source>
</evidence>
<accession>A0A1I1UH63</accession>
<evidence type="ECO:0000256" key="1">
    <source>
        <dbReference type="ARBA" id="ARBA00022723"/>
    </source>
</evidence>